<dbReference type="AlphaFoldDB" id="A0A0E9PAG2"/>
<organism evidence="1">
    <name type="scientific">Anguilla anguilla</name>
    <name type="common">European freshwater eel</name>
    <name type="synonym">Muraena anguilla</name>
    <dbReference type="NCBI Taxonomy" id="7936"/>
    <lineage>
        <taxon>Eukaryota</taxon>
        <taxon>Metazoa</taxon>
        <taxon>Chordata</taxon>
        <taxon>Craniata</taxon>
        <taxon>Vertebrata</taxon>
        <taxon>Euteleostomi</taxon>
        <taxon>Actinopterygii</taxon>
        <taxon>Neopterygii</taxon>
        <taxon>Teleostei</taxon>
        <taxon>Anguilliformes</taxon>
        <taxon>Anguillidae</taxon>
        <taxon>Anguilla</taxon>
    </lineage>
</organism>
<dbReference type="EMBL" id="GBXM01107522">
    <property type="protein sequence ID" value="JAH01055.1"/>
    <property type="molecule type" value="Transcribed_RNA"/>
</dbReference>
<sequence length="37" mass="4084">MLPGTMELTPRQRGLGLKFGNTSALRRILMLKLVIAS</sequence>
<name>A0A0E9PAG2_ANGAN</name>
<accession>A0A0E9PAG2</accession>
<evidence type="ECO:0000313" key="1">
    <source>
        <dbReference type="EMBL" id="JAH01055.1"/>
    </source>
</evidence>
<reference evidence="1" key="2">
    <citation type="journal article" date="2015" name="Fish Shellfish Immunol.">
        <title>Early steps in the European eel (Anguilla anguilla)-Vibrio vulnificus interaction in the gills: Role of the RtxA13 toxin.</title>
        <authorList>
            <person name="Callol A."/>
            <person name="Pajuelo D."/>
            <person name="Ebbesson L."/>
            <person name="Teles M."/>
            <person name="MacKenzie S."/>
            <person name="Amaro C."/>
        </authorList>
    </citation>
    <scope>NUCLEOTIDE SEQUENCE</scope>
</reference>
<reference evidence="1" key="1">
    <citation type="submission" date="2014-11" db="EMBL/GenBank/DDBJ databases">
        <authorList>
            <person name="Amaro Gonzalez C."/>
        </authorList>
    </citation>
    <scope>NUCLEOTIDE SEQUENCE</scope>
</reference>
<proteinExistence type="predicted"/>
<protein>
    <submittedName>
        <fullName evidence="1">Uncharacterized protein</fullName>
    </submittedName>
</protein>